<dbReference type="Gene3D" id="1.10.10.10">
    <property type="entry name" value="Winged helix-like DNA-binding domain superfamily/Winged helix DNA-binding domain"/>
    <property type="match status" value="1"/>
</dbReference>
<dbReference type="InterPro" id="IPR029016">
    <property type="entry name" value="GAF-like_dom_sf"/>
</dbReference>
<accession>A0A8J7PJ46</accession>
<dbReference type="PANTHER" id="PTHR34824">
    <property type="entry name" value="HEAT-INDUCIBLE TRANSCRIPTION REPRESSOR HRCA"/>
    <property type="match status" value="1"/>
</dbReference>
<proteinExistence type="inferred from homology"/>
<dbReference type="InterPro" id="IPR036388">
    <property type="entry name" value="WH-like_DNA-bd_sf"/>
</dbReference>
<dbReference type="InterPro" id="IPR002571">
    <property type="entry name" value="HrcA"/>
</dbReference>
<dbReference type="Pfam" id="PF01628">
    <property type="entry name" value="HrcA"/>
    <property type="match status" value="1"/>
</dbReference>
<feature type="domain" description="Heat-inducible transcription repressor HrcA C-terminal" evidence="6">
    <location>
        <begin position="108"/>
        <end position="329"/>
    </location>
</feature>
<dbReference type="SUPFAM" id="SSF46785">
    <property type="entry name" value="Winged helix' DNA-binding domain"/>
    <property type="match status" value="1"/>
</dbReference>
<protein>
    <recommendedName>
        <fullName evidence="5">Heat-inducible transcription repressor HrcA</fullName>
    </recommendedName>
</protein>
<dbReference type="PANTHER" id="PTHR34824:SF1">
    <property type="entry name" value="HEAT-INDUCIBLE TRANSCRIPTION REPRESSOR HRCA"/>
    <property type="match status" value="1"/>
</dbReference>
<dbReference type="InterPro" id="IPR036390">
    <property type="entry name" value="WH_DNA-bd_sf"/>
</dbReference>
<dbReference type="HAMAP" id="MF_00081">
    <property type="entry name" value="HrcA"/>
    <property type="match status" value="1"/>
</dbReference>
<evidence type="ECO:0000256" key="5">
    <source>
        <dbReference type="HAMAP-Rule" id="MF_00081"/>
    </source>
</evidence>
<dbReference type="AlphaFoldDB" id="A0A8J7PJ46"/>
<evidence type="ECO:0000313" key="8">
    <source>
        <dbReference type="EMBL" id="MBN9413145.1"/>
    </source>
</evidence>
<dbReference type="SUPFAM" id="SSF55781">
    <property type="entry name" value="GAF domain-like"/>
    <property type="match status" value="1"/>
</dbReference>
<comment type="similarity">
    <text evidence="5">Belongs to the HrcA family.</text>
</comment>
<evidence type="ECO:0000259" key="7">
    <source>
        <dbReference type="Pfam" id="PF03444"/>
    </source>
</evidence>
<organism evidence="8 9">
    <name type="scientific">Candidatus Paracaedimonas acanthamoebae</name>
    <dbReference type="NCBI Taxonomy" id="244581"/>
    <lineage>
        <taxon>Bacteria</taxon>
        <taxon>Pseudomonadati</taxon>
        <taxon>Pseudomonadota</taxon>
        <taxon>Alphaproteobacteria</taxon>
        <taxon>Holosporales</taxon>
        <taxon>Caedimonadaceae</taxon>
        <taxon>Candidatus Paracaedimonas</taxon>
    </lineage>
</organism>
<dbReference type="GO" id="GO:0003677">
    <property type="term" value="F:DNA binding"/>
    <property type="evidence" value="ECO:0007669"/>
    <property type="project" value="InterPro"/>
</dbReference>
<dbReference type="Pfam" id="PF03444">
    <property type="entry name" value="WHD_HrcA"/>
    <property type="match status" value="1"/>
</dbReference>
<name>A0A8J7PJ46_9PROT</name>
<comment type="caution">
    <text evidence="8">The sequence shown here is derived from an EMBL/GenBank/DDBJ whole genome shotgun (WGS) entry which is preliminary data.</text>
</comment>
<dbReference type="InterPro" id="IPR023120">
    <property type="entry name" value="WHTH_transcript_rep_HrcA_IDD"/>
</dbReference>
<dbReference type="PIRSF" id="PIRSF005485">
    <property type="entry name" value="HrcA"/>
    <property type="match status" value="1"/>
</dbReference>
<dbReference type="EMBL" id="JAFKGL010000017">
    <property type="protein sequence ID" value="MBN9413145.1"/>
    <property type="molecule type" value="Genomic_DNA"/>
</dbReference>
<evidence type="ECO:0000259" key="6">
    <source>
        <dbReference type="Pfam" id="PF01628"/>
    </source>
</evidence>
<evidence type="ECO:0000256" key="4">
    <source>
        <dbReference type="ARBA" id="ARBA00023163"/>
    </source>
</evidence>
<evidence type="ECO:0000313" key="9">
    <source>
        <dbReference type="Proteomes" id="UP000664414"/>
    </source>
</evidence>
<reference evidence="8" key="1">
    <citation type="submission" date="2021-02" db="EMBL/GenBank/DDBJ databases">
        <title>Thiocyanate and organic carbon inputs drive convergent selection for specific autotrophic Afipia and Thiobacillus strains within complex microbiomes.</title>
        <authorList>
            <person name="Huddy R.J."/>
            <person name="Sachdeva R."/>
            <person name="Kadzinga F."/>
            <person name="Kantor R.S."/>
            <person name="Harrison S.T.L."/>
            <person name="Banfield J.F."/>
        </authorList>
    </citation>
    <scope>NUCLEOTIDE SEQUENCE</scope>
    <source>
        <strain evidence="8">SCN18_10_11_15_R4_P_38_20</strain>
    </source>
</reference>
<evidence type="ECO:0000256" key="2">
    <source>
        <dbReference type="ARBA" id="ARBA00023015"/>
    </source>
</evidence>
<dbReference type="Gene3D" id="3.30.450.40">
    <property type="match status" value="1"/>
</dbReference>
<evidence type="ECO:0000256" key="3">
    <source>
        <dbReference type="ARBA" id="ARBA00023016"/>
    </source>
</evidence>
<feature type="domain" description="Winged helix-turn-helix transcription repressor HrcA DNA-binding" evidence="7">
    <location>
        <begin position="8"/>
        <end position="72"/>
    </location>
</feature>
<dbReference type="Proteomes" id="UP000664414">
    <property type="component" value="Unassembled WGS sequence"/>
</dbReference>
<gene>
    <name evidence="5 8" type="primary">hrcA</name>
    <name evidence="8" type="ORF">J0H12_04395</name>
</gene>
<comment type="function">
    <text evidence="5">Negative regulator of class I heat shock genes (grpE-dnaK-dnaJ and groELS operons). Prevents heat-shock induction of these operons.</text>
</comment>
<dbReference type="InterPro" id="IPR005104">
    <property type="entry name" value="WHTH_HrcA_DNA-bd"/>
</dbReference>
<dbReference type="InterPro" id="IPR021153">
    <property type="entry name" value="HrcA_C"/>
</dbReference>
<dbReference type="Gene3D" id="3.30.390.60">
    <property type="entry name" value="Heat-inducible transcription repressor hrca homolog, domain 3"/>
    <property type="match status" value="1"/>
</dbReference>
<keyword evidence="4 5" id="KW-0804">Transcription</keyword>
<keyword evidence="3 5" id="KW-0346">Stress response</keyword>
<dbReference type="GO" id="GO:0045892">
    <property type="term" value="P:negative regulation of DNA-templated transcription"/>
    <property type="evidence" value="ECO:0007669"/>
    <property type="project" value="UniProtKB-UniRule"/>
</dbReference>
<sequence length="344" mass="37614">MLERLNLRSREIFRLLVESYCQTGEAIGSRTLSERLSSSLSPATIRNVLAQLESLGLLYSPHHSAGRLPTTEGLKLFVEGLLEVGSLNETERASLESQCQTKGLNLAQLLEKVSSSLSGLARCASLVIAPKQDSKLKHIEFIPLNPGRALVVLVTEDGDVENRLIQVPLGLPNSVFMEATNYLNARLCDTGLSDVKISILSEIEAHEAELNSLAKQVVEAGLGVWSGPPILGTLIVRGQAHLLEDVEGLDDLERLRHLFYELETRENFINLLDAAINAEGIQIFIGSNNSLFKMAGCSMIVAPYHNRHQQIVGAIGVIGPTRLNYGRIIPMVDYTAQLISRSLS</sequence>
<keyword evidence="2 5" id="KW-0805">Transcription regulation</keyword>
<dbReference type="NCBIfam" id="TIGR00331">
    <property type="entry name" value="hrcA"/>
    <property type="match status" value="1"/>
</dbReference>
<keyword evidence="1 5" id="KW-0678">Repressor</keyword>
<evidence type="ECO:0000256" key="1">
    <source>
        <dbReference type="ARBA" id="ARBA00022491"/>
    </source>
</evidence>